<organism evidence="2 3">
    <name type="scientific">Bosea psychrotolerans</name>
    <dbReference type="NCBI Taxonomy" id="1871628"/>
    <lineage>
        <taxon>Bacteria</taxon>
        <taxon>Pseudomonadati</taxon>
        <taxon>Pseudomonadota</taxon>
        <taxon>Alphaproteobacteria</taxon>
        <taxon>Hyphomicrobiales</taxon>
        <taxon>Boseaceae</taxon>
        <taxon>Bosea</taxon>
    </lineage>
</organism>
<dbReference type="AlphaFoldDB" id="A0A2S4M7Y4"/>
<gene>
    <name evidence="2" type="ORF">CYD53_108104</name>
</gene>
<proteinExistence type="predicted"/>
<evidence type="ECO:0000259" key="1">
    <source>
        <dbReference type="Pfam" id="PF00561"/>
    </source>
</evidence>
<reference evidence="2 3" key="1">
    <citation type="submission" date="2018-01" db="EMBL/GenBank/DDBJ databases">
        <title>Genomic Encyclopedia of Type Strains, Phase III (KMG-III): the genomes of soil and plant-associated and newly described type strains.</title>
        <authorList>
            <person name="Whitman W."/>
        </authorList>
    </citation>
    <scope>NUCLEOTIDE SEQUENCE [LARGE SCALE GENOMIC DNA]</scope>
    <source>
        <strain evidence="2 3">1131</strain>
    </source>
</reference>
<dbReference type="EMBL" id="PQFZ01000008">
    <property type="protein sequence ID" value="POR50856.1"/>
    <property type="molecule type" value="Genomic_DNA"/>
</dbReference>
<dbReference type="OrthoDB" id="9815441at2"/>
<dbReference type="PANTHER" id="PTHR43689">
    <property type="entry name" value="HYDROLASE"/>
    <property type="match status" value="1"/>
</dbReference>
<comment type="caution">
    <text evidence="2">The sequence shown here is derived from an EMBL/GenBank/DDBJ whole genome shotgun (WGS) entry which is preliminary data.</text>
</comment>
<dbReference type="PANTHER" id="PTHR43689:SF8">
    <property type="entry name" value="ALPHA_BETA-HYDROLASES SUPERFAMILY PROTEIN"/>
    <property type="match status" value="1"/>
</dbReference>
<dbReference type="PRINTS" id="PR00412">
    <property type="entry name" value="EPOXHYDRLASE"/>
</dbReference>
<feature type="domain" description="AB hydrolase-1" evidence="1">
    <location>
        <begin position="61"/>
        <end position="299"/>
    </location>
</feature>
<accession>A0A2S4M7Y4</accession>
<name>A0A2S4M7Y4_9HYPH</name>
<dbReference type="InterPro" id="IPR000639">
    <property type="entry name" value="Epox_hydrolase-like"/>
</dbReference>
<dbReference type="Proteomes" id="UP000236919">
    <property type="component" value="Unassembled WGS sequence"/>
</dbReference>
<dbReference type="RefSeq" id="WP_103718964.1">
    <property type="nucleotide sequence ID" value="NZ_PQFZ01000008.1"/>
</dbReference>
<sequence>MLIRALITLALLLASGLILRTEWLGAEVARLYPPKGSFITLLPGGRLHYRELQPSGESHGTVVLVHGASSNHADLLATLGPELGHYRVIALDRPGHGWSDRLEGAAMADPARQATAIMQALDQIAPERFVLVAHSLAGALSTRIALDRPERLKGLVLLGGVTHPWPGGIAWYHHLATWLFTGPVFTRLVALPAADLLLEEGASSVFAPRAVTPGYLDTAEIRLLLRPADFQANSQDIAATNDFVTAQAPRYRELKVPVAAITGDSDAIVSPTLHSAAIAREAPQGRLILLPGIGHMPHHAAPEIVVEAIDQMVGPRSGLALN</sequence>
<evidence type="ECO:0000313" key="2">
    <source>
        <dbReference type="EMBL" id="POR50856.1"/>
    </source>
</evidence>
<dbReference type="InterPro" id="IPR000073">
    <property type="entry name" value="AB_hydrolase_1"/>
</dbReference>
<dbReference type="Pfam" id="PF00561">
    <property type="entry name" value="Abhydrolase_1"/>
    <property type="match status" value="1"/>
</dbReference>
<dbReference type="PRINTS" id="PR00111">
    <property type="entry name" value="ABHYDROLASE"/>
</dbReference>
<dbReference type="InterPro" id="IPR029058">
    <property type="entry name" value="AB_hydrolase_fold"/>
</dbReference>
<protein>
    <submittedName>
        <fullName evidence="2">Pimeloyl-ACP methyl ester carboxylesterase</fullName>
    </submittedName>
</protein>
<keyword evidence="3" id="KW-1185">Reference proteome</keyword>
<evidence type="ECO:0000313" key="3">
    <source>
        <dbReference type="Proteomes" id="UP000236919"/>
    </source>
</evidence>
<dbReference type="Gene3D" id="3.40.50.1820">
    <property type="entry name" value="alpha/beta hydrolase"/>
    <property type="match status" value="1"/>
</dbReference>
<dbReference type="SUPFAM" id="SSF53474">
    <property type="entry name" value="alpha/beta-Hydrolases"/>
    <property type="match status" value="1"/>
</dbReference>
<dbReference type="GO" id="GO:0003824">
    <property type="term" value="F:catalytic activity"/>
    <property type="evidence" value="ECO:0007669"/>
    <property type="project" value="InterPro"/>
</dbReference>